<evidence type="ECO:0000256" key="4">
    <source>
        <dbReference type="ARBA" id="ARBA00022737"/>
    </source>
</evidence>
<keyword evidence="4" id="KW-0677">Repeat</keyword>
<reference evidence="10" key="1">
    <citation type="submission" date="2018-06" db="EMBL/GenBank/DDBJ databases">
        <authorList>
            <consortium name="Pathogen Informatics"/>
        </authorList>
    </citation>
    <scope>NUCLEOTIDE SEQUENCE [LARGE SCALE GENOMIC DNA]</scope>
    <source>
        <strain evidence="10">NCTC10124</strain>
    </source>
</reference>
<name>A0A3B0PCT8_MYCSY</name>
<gene>
    <name evidence="9" type="ORF">NCTC10124_00349</name>
</gene>
<protein>
    <recommendedName>
        <fullName evidence="11">Lipoprotein</fullName>
    </recommendedName>
</protein>
<evidence type="ECO:0000256" key="2">
    <source>
        <dbReference type="ARBA" id="ARBA00022475"/>
    </source>
</evidence>
<comment type="subcellular location">
    <subcellularLocation>
        <location evidence="1">Cell membrane</location>
        <topology evidence="1">Lipid-anchor</topology>
    </subcellularLocation>
</comment>
<dbReference type="AlphaFoldDB" id="A0A3B0PCT8"/>
<keyword evidence="5" id="KW-0472">Membrane</keyword>
<feature type="chain" id="PRO_5017435840" description="Lipoprotein" evidence="8">
    <location>
        <begin position="22"/>
        <end position="53"/>
    </location>
</feature>
<dbReference type="GO" id="GO:0005886">
    <property type="term" value="C:plasma membrane"/>
    <property type="evidence" value="ECO:0007669"/>
    <property type="project" value="UniProtKB-SubCell"/>
</dbReference>
<evidence type="ECO:0000256" key="5">
    <source>
        <dbReference type="ARBA" id="ARBA00023136"/>
    </source>
</evidence>
<keyword evidence="7" id="KW-0449">Lipoprotein</keyword>
<evidence type="ECO:0000256" key="6">
    <source>
        <dbReference type="ARBA" id="ARBA00023139"/>
    </source>
</evidence>
<dbReference type="PROSITE" id="PS51257">
    <property type="entry name" value="PROKAR_LIPOPROTEIN"/>
    <property type="match status" value="1"/>
</dbReference>
<proteinExistence type="predicted"/>
<organism evidence="9 10">
    <name type="scientific">Mycoplasmopsis synoviae</name>
    <name type="common">Mycoplasma synoviae</name>
    <dbReference type="NCBI Taxonomy" id="2109"/>
    <lineage>
        <taxon>Bacteria</taxon>
        <taxon>Bacillati</taxon>
        <taxon>Mycoplasmatota</taxon>
        <taxon>Mycoplasmoidales</taxon>
        <taxon>Metamycoplasmataceae</taxon>
        <taxon>Mycoplasmopsis</taxon>
    </lineage>
</organism>
<evidence type="ECO:0000256" key="1">
    <source>
        <dbReference type="ARBA" id="ARBA00004193"/>
    </source>
</evidence>
<evidence type="ECO:0000256" key="3">
    <source>
        <dbReference type="ARBA" id="ARBA00022729"/>
    </source>
</evidence>
<sequence>MKNKFKKLLTLSAIMPVSAIAISCGTIVDDPEKVAQDKLLNSDNAKLAAEKFW</sequence>
<keyword evidence="2" id="KW-1003">Cell membrane</keyword>
<dbReference type="EMBL" id="LS991953">
    <property type="protein sequence ID" value="SYV92625.1"/>
    <property type="molecule type" value="Genomic_DNA"/>
</dbReference>
<accession>A0A3B0PCT8</accession>
<evidence type="ECO:0000313" key="10">
    <source>
        <dbReference type="Proteomes" id="UP000259328"/>
    </source>
</evidence>
<keyword evidence="6" id="KW-0564">Palmitate</keyword>
<dbReference type="InterPro" id="IPR049890">
    <property type="entry name" value="VlpA-F-like_signal"/>
</dbReference>
<feature type="signal peptide" evidence="8">
    <location>
        <begin position="1"/>
        <end position="21"/>
    </location>
</feature>
<evidence type="ECO:0000256" key="8">
    <source>
        <dbReference type="SAM" id="SignalP"/>
    </source>
</evidence>
<evidence type="ECO:0008006" key="11">
    <source>
        <dbReference type="Google" id="ProtNLM"/>
    </source>
</evidence>
<evidence type="ECO:0000256" key="7">
    <source>
        <dbReference type="ARBA" id="ARBA00023288"/>
    </source>
</evidence>
<feature type="non-terminal residue" evidence="9">
    <location>
        <position position="53"/>
    </location>
</feature>
<evidence type="ECO:0000313" key="9">
    <source>
        <dbReference type="EMBL" id="SYV92625.1"/>
    </source>
</evidence>
<dbReference type="NCBIfam" id="NF033817">
    <property type="entry name" value="Mplas_variab_LP"/>
    <property type="match status" value="1"/>
</dbReference>
<keyword evidence="3 8" id="KW-0732">Signal</keyword>
<dbReference type="Proteomes" id="UP000259328">
    <property type="component" value="Chromosome"/>
</dbReference>